<feature type="domain" description="SnoaL-like" evidence="2">
    <location>
        <begin position="54"/>
        <end position="156"/>
    </location>
</feature>
<comment type="caution">
    <text evidence="3">The sequence shown here is derived from an EMBL/GenBank/DDBJ whole genome shotgun (WGS) entry which is preliminary data.</text>
</comment>
<dbReference type="PANTHER" id="PTHR38436">
    <property type="entry name" value="POLYKETIDE CYCLASE SNOAL-LIKE DOMAIN"/>
    <property type="match status" value="1"/>
</dbReference>
<protein>
    <recommendedName>
        <fullName evidence="2">SnoaL-like domain-containing protein</fullName>
    </recommendedName>
</protein>
<dbReference type="OrthoDB" id="9812089at2"/>
<dbReference type="GO" id="GO:0030638">
    <property type="term" value="P:polyketide metabolic process"/>
    <property type="evidence" value="ECO:0007669"/>
    <property type="project" value="InterPro"/>
</dbReference>
<dbReference type="PANTHER" id="PTHR38436:SF1">
    <property type="entry name" value="ESTER CYCLASE"/>
    <property type="match status" value="1"/>
</dbReference>
<evidence type="ECO:0000256" key="1">
    <source>
        <dbReference type="SAM" id="SignalP"/>
    </source>
</evidence>
<dbReference type="Proteomes" id="UP000239865">
    <property type="component" value="Unassembled WGS sequence"/>
</dbReference>
<sequence length="168" mass="19119">MKQLFRRVALLCLLMAPVAAFAQTAVTENTNHAKMLSGSNWVEIQNKRIVYDFWRKVFEAGHVELTPLYMHRDYIQHNPTIPNGRDAFISFLRGFRPNPTPIKSRVDGPLVAITADGDLVTLVWVMTLPNPNKPGETYTTTWFDMFRVVDGRIKEHWDPATINPVPAG</sequence>
<name>A0A2S7DJQ4_9XANT</name>
<accession>A0A2S7DJQ4</accession>
<dbReference type="RefSeq" id="WP_104586272.1">
    <property type="nucleotide sequence ID" value="NZ_JAFFQK010000085.1"/>
</dbReference>
<proteinExistence type="predicted"/>
<dbReference type="InterPro" id="IPR037401">
    <property type="entry name" value="SnoaL-like"/>
</dbReference>
<dbReference type="EMBL" id="MDEH01000002">
    <property type="protein sequence ID" value="PPU74048.1"/>
    <property type="molecule type" value="Genomic_DNA"/>
</dbReference>
<evidence type="ECO:0000313" key="4">
    <source>
        <dbReference type="Proteomes" id="UP000239865"/>
    </source>
</evidence>
<dbReference type="Pfam" id="PF12680">
    <property type="entry name" value="SnoaL_2"/>
    <property type="match status" value="1"/>
</dbReference>
<feature type="chain" id="PRO_5015561902" description="SnoaL-like domain-containing protein" evidence="1">
    <location>
        <begin position="23"/>
        <end position="168"/>
    </location>
</feature>
<dbReference type="InterPro" id="IPR032710">
    <property type="entry name" value="NTF2-like_dom_sf"/>
</dbReference>
<dbReference type="AlphaFoldDB" id="A0A2S7DJQ4"/>
<reference evidence="3 4" key="1">
    <citation type="submission" date="2016-08" db="EMBL/GenBank/DDBJ databases">
        <authorList>
            <person name="Seilhamer J.J."/>
        </authorList>
    </citation>
    <scope>NUCLEOTIDE SEQUENCE [LARGE SCALE GENOMIC DNA]</scope>
    <source>
        <strain evidence="3 4">CFBP4644</strain>
    </source>
</reference>
<organism evidence="3 4">
    <name type="scientific">Xanthomonas melonis</name>
    <dbReference type="NCBI Taxonomy" id="56456"/>
    <lineage>
        <taxon>Bacteria</taxon>
        <taxon>Pseudomonadati</taxon>
        <taxon>Pseudomonadota</taxon>
        <taxon>Gammaproteobacteria</taxon>
        <taxon>Lysobacterales</taxon>
        <taxon>Lysobacteraceae</taxon>
        <taxon>Xanthomonas</taxon>
    </lineage>
</organism>
<evidence type="ECO:0000259" key="2">
    <source>
        <dbReference type="Pfam" id="PF12680"/>
    </source>
</evidence>
<evidence type="ECO:0000313" key="3">
    <source>
        <dbReference type="EMBL" id="PPU74048.1"/>
    </source>
</evidence>
<gene>
    <name evidence="3" type="ORF">XmelCFBP4644_06305</name>
</gene>
<feature type="signal peptide" evidence="1">
    <location>
        <begin position="1"/>
        <end position="22"/>
    </location>
</feature>
<keyword evidence="1" id="KW-0732">Signal</keyword>
<dbReference type="InterPro" id="IPR009959">
    <property type="entry name" value="Cyclase_SnoaL-like"/>
</dbReference>
<dbReference type="Gene3D" id="3.10.450.50">
    <property type="match status" value="1"/>
</dbReference>
<dbReference type="SUPFAM" id="SSF54427">
    <property type="entry name" value="NTF2-like"/>
    <property type="match status" value="1"/>
</dbReference>